<dbReference type="InterPro" id="IPR045211">
    <property type="entry name" value="TFP11/STIP/Ntr1"/>
</dbReference>
<dbReference type="EMBL" id="JAJSOW010000100">
    <property type="protein sequence ID" value="KAI9185213.1"/>
    <property type="molecule type" value="Genomic_DNA"/>
</dbReference>
<dbReference type="InterPro" id="IPR022783">
    <property type="entry name" value="GCFC_dom"/>
</dbReference>
<dbReference type="GO" id="GO:0071008">
    <property type="term" value="C:U2-type post-mRNA release spliceosomal complex"/>
    <property type="evidence" value="ECO:0007669"/>
    <property type="project" value="TreeGrafter"/>
</dbReference>
<protein>
    <recommendedName>
        <fullName evidence="1">GCF C-terminal domain-containing protein</fullName>
    </recommendedName>
</protein>
<organism evidence="2 3">
    <name type="scientific">Acer negundo</name>
    <name type="common">Box elder</name>
    <dbReference type="NCBI Taxonomy" id="4023"/>
    <lineage>
        <taxon>Eukaryota</taxon>
        <taxon>Viridiplantae</taxon>
        <taxon>Streptophyta</taxon>
        <taxon>Embryophyta</taxon>
        <taxon>Tracheophyta</taxon>
        <taxon>Spermatophyta</taxon>
        <taxon>Magnoliopsida</taxon>
        <taxon>eudicotyledons</taxon>
        <taxon>Gunneridae</taxon>
        <taxon>Pentapetalae</taxon>
        <taxon>rosids</taxon>
        <taxon>malvids</taxon>
        <taxon>Sapindales</taxon>
        <taxon>Sapindaceae</taxon>
        <taxon>Hippocastanoideae</taxon>
        <taxon>Acereae</taxon>
        <taxon>Acer</taxon>
    </lineage>
</organism>
<keyword evidence="3" id="KW-1185">Reference proteome</keyword>
<dbReference type="Proteomes" id="UP001064489">
    <property type="component" value="Chromosome 3"/>
</dbReference>
<sequence>MAVQQKLQLDNMDKILLQLLGQVDKETFTLLDQQLICAPYIVSILQVALKELQIYKPCKPEKKIDELVMSWSSMVPNHLMVDLMDRFIFPKWLKVLYHWLTTTPNLEEIRNWYVGWKGLIPQQLVANENIYRHDHLNIALDMMSQAADGLMEQKLTSNTRSKSRRAHLHVQRR</sequence>
<comment type="caution">
    <text evidence="2">The sequence shown here is derived from an EMBL/GenBank/DDBJ whole genome shotgun (WGS) entry which is preliminary data.</text>
</comment>
<accession>A0AAD5J3C8</accession>
<proteinExistence type="predicted"/>
<dbReference type="PANTHER" id="PTHR23329:SF1">
    <property type="entry name" value="TUFTELIN-INTERACTING PROTEIN 11"/>
    <property type="match status" value="1"/>
</dbReference>
<dbReference type="GO" id="GO:0000390">
    <property type="term" value="P:spliceosomal complex disassembly"/>
    <property type="evidence" value="ECO:0007669"/>
    <property type="project" value="InterPro"/>
</dbReference>
<reference evidence="2" key="1">
    <citation type="journal article" date="2022" name="Plant J.">
        <title>Strategies of tolerance reflected in two North American maple genomes.</title>
        <authorList>
            <person name="McEvoy S.L."/>
            <person name="Sezen U.U."/>
            <person name="Trouern-Trend A."/>
            <person name="McMahon S.M."/>
            <person name="Schaberg P.G."/>
            <person name="Yang J."/>
            <person name="Wegrzyn J.L."/>
            <person name="Swenson N.G."/>
        </authorList>
    </citation>
    <scope>NUCLEOTIDE SEQUENCE</scope>
    <source>
        <strain evidence="2">91603</strain>
    </source>
</reference>
<name>A0AAD5J3C8_ACENE</name>
<reference evidence="2" key="2">
    <citation type="submission" date="2023-02" db="EMBL/GenBank/DDBJ databases">
        <authorList>
            <person name="Swenson N.G."/>
            <person name="Wegrzyn J.L."/>
            <person name="Mcevoy S.L."/>
        </authorList>
    </citation>
    <scope>NUCLEOTIDE SEQUENCE</scope>
    <source>
        <strain evidence="2">91603</strain>
        <tissue evidence="2">Leaf</tissue>
    </source>
</reference>
<dbReference type="AlphaFoldDB" id="A0AAD5J3C8"/>
<dbReference type="PANTHER" id="PTHR23329">
    <property type="entry name" value="TUFTELIN-INTERACTING PROTEIN 11-RELATED"/>
    <property type="match status" value="1"/>
</dbReference>
<feature type="domain" description="GCF C-terminal" evidence="1">
    <location>
        <begin position="40"/>
        <end position="96"/>
    </location>
</feature>
<evidence type="ECO:0000313" key="3">
    <source>
        <dbReference type="Proteomes" id="UP001064489"/>
    </source>
</evidence>
<dbReference type="Pfam" id="PF07842">
    <property type="entry name" value="GCFC"/>
    <property type="match status" value="1"/>
</dbReference>
<gene>
    <name evidence="2" type="ORF">LWI28_005333</name>
</gene>
<evidence type="ECO:0000259" key="1">
    <source>
        <dbReference type="Pfam" id="PF07842"/>
    </source>
</evidence>
<evidence type="ECO:0000313" key="2">
    <source>
        <dbReference type="EMBL" id="KAI9185213.1"/>
    </source>
</evidence>